<dbReference type="EMBL" id="LZYB01000003">
    <property type="protein sequence ID" value="OBV11205.1"/>
    <property type="molecule type" value="Genomic_DNA"/>
</dbReference>
<evidence type="ECO:0000259" key="1">
    <source>
        <dbReference type="Pfam" id="PF13472"/>
    </source>
</evidence>
<keyword evidence="3" id="KW-1185">Reference proteome</keyword>
<dbReference type="InterPro" id="IPR036514">
    <property type="entry name" value="SGNH_hydro_sf"/>
</dbReference>
<sequence length="176" mass="18755">MRAAGLPFGAVLEQELARGVKVTSYGIGGATAAGGERRWRASNLPEADLVVIAYGTNDAAPRGWLRRKKPVPIAAYKTAMTRQIRALRARGAQVILMAPPPGGSMAINHRLAPYRMAARDIARAENIPMLDPADAFASCSGSEPLLTHDALHMNPAGHQCLGRWLARQLCPTAVAP</sequence>
<evidence type="ECO:0000313" key="2">
    <source>
        <dbReference type="EMBL" id="OBV11205.1"/>
    </source>
</evidence>
<dbReference type="PATRIC" id="fig|1300349.4.peg.1608"/>
<dbReference type="Proteomes" id="UP000092484">
    <property type="component" value="Unassembled WGS sequence"/>
</dbReference>
<dbReference type="AlphaFoldDB" id="A0A1A7BJ28"/>
<gene>
    <name evidence="2" type="ORF">I603_1613</name>
</gene>
<dbReference type="InterPro" id="IPR051532">
    <property type="entry name" value="Ester_Hydrolysis_Enzymes"/>
</dbReference>
<dbReference type="STRING" id="1300349.I603_1613"/>
<dbReference type="InterPro" id="IPR013830">
    <property type="entry name" value="SGNH_hydro"/>
</dbReference>
<reference evidence="2 3" key="1">
    <citation type="submission" date="2016-06" db="EMBL/GenBank/DDBJ databases">
        <title>Genome sequence of Porphyrobacter dokdonensis DSW-74.</title>
        <authorList>
            <person name="Kim J.F."/>
            <person name="Song J.Y."/>
        </authorList>
    </citation>
    <scope>NUCLEOTIDE SEQUENCE [LARGE SCALE GENOMIC DNA]</scope>
    <source>
        <strain evidence="2 3">DSW-74</strain>
    </source>
</reference>
<dbReference type="Pfam" id="PF13472">
    <property type="entry name" value="Lipase_GDSL_2"/>
    <property type="match status" value="1"/>
</dbReference>
<dbReference type="GO" id="GO:0004622">
    <property type="term" value="F:phosphatidylcholine lysophospholipase activity"/>
    <property type="evidence" value="ECO:0007669"/>
    <property type="project" value="TreeGrafter"/>
</dbReference>
<comment type="caution">
    <text evidence="2">The sequence shown here is derived from an EMBL/GenBank/DDBJ whole genome shotgun (WGS) entry which is preliminary data.</text>
</comment>
<dbReference type="PANTHER" id="PTHR30383:SF5">
    <property type="entry name" value="SGNH HYDROLASE-TYPE ESTERASE DOMAIN-CONTAINING PROTEIN"/>
    <property type="match status" value="1"/>
</dbReference>
<protein>
    <submittedName>
        <fullName evidence="2">Glycosyl hydrolase</fullName>
    </submittedName>
</protein>
<accession>A0A1A7BJ28</accession>
<dbReference type="SUPFAM" id="SSF52266">
    <property type="entry name" value="SGNH hydrolase"/>
    <property type="match status" value="1"/>
</dbReference>
<feature type="domain" description="SGNH hydrolase-type esterase" evidence="1">
    <location>
        <begin position="9"/>
        <end position="159"/>
    </location>
</feature>
<organism evidence="2 3">
    <name type="scientific">Erythrobacter dokdonensis DSW-74</name>
    <dbReference type="NCBI Taxonomy" id="1300349"/>
    <lineage>
        <taxon>Bacteria</taxon>
        <taxon>Pseudomonadati</taxon>
        <taxon>Pseudomonadota</taxon>
        <taxon>Alphaproteobacteria</taxon>
        <taxon>Sphingomonadales</taxon>
        <taxon>Erythrobacteraceae</taxon>
        <taxon>Erythrobacter/Porphyrobacter group</taxon>
        <taxon>Erythrobacter</taxon>
    </lineage>
</organism>
<dbReference type="Gene3D" id="3.40.50.1110">
    <property type="entry name" value="SGNH hydrolase"/>
    <property type="match status" value="1"/>
</dbReference>
<dbReference type="PANTHER" id="PTHR30383">
    <property type="entry name" value="THIOESTERASE 1/PROTEASE 1/LYSOPHOSPHOLIPASE L1"/>
    <property type="match status" value="1"/>
</dbReference>
<keyword evidence="2" id="KW-0378">Hydrolase</keyword>
<proteinExistence type="predicted"/>
<name>A0A1A7BJ28_9SPHN</name>
<evidence type="ECO:0000313" key="3">
    <source>
        <dbReference type="Proteomes" id="UP000092484"/>
    </source>
</evidence>